<evidence type="ECO:0000256" key="1">
    <source>
        <dbReference type="SAM" id="Phobius"/>
    </source>
</evidence>
<proteinExistence type="predicted"/>
<keyword evidence="1" id="KW-1133">Transmembrane helix</keyword>
<evidence type="ECO:0000313" key="2">
    <source>
        <dbReference type="EMBL" id="MBT0723390.1"/>
    </source>
</evidence>
<dbReference type="InterPro" id="IPR021333">
    <property type="entry name" value="DUF2946"/>
</dbReference>
<organism evidence="2 3">
    <name type="scientific">Rosenbergiella gaditana</name>
    <dbReference type="NCBI Taxonomy" id="2726987"/>
    <lineage>
        <taxon>Bacteria</taxon>
        <taxon>Pseudomonadati</taxon>
        <taxon>Pseudomonadota</taxon>
        <taxon>Gammaproteobacteria</taxon>
        <taxon>Enterobacterales</taxon>
        <taxon>Erwiniaceae</taxon>
        <taxon>Rosenbergiella</taxon>
    </lineage>
</organism>
<dbReference type="EMBL" id="JABBFR010000002">
    <property type="protein sequence ID" value="MBT0723390.1"/>
    <property type="molecule type" value="Genomic_DNA"/>
</dbReference>
<reference evidence="2 3" key="1">
    <citation type="submission" date="2020-04" db="EMBL/GenBank/DDBJ databases">
        <title>Genome sequencing of Rosenbergiella species.</title>
        <authorList>
            <person name="Alvarez-Perez S."/>
            <person name="Lievens B."/>
        </authorList>
    </citation>
    <scope>NUCLEOTIDE SEQUENCE [LARGE SCALE GENOMIC DNA]</scope>
    <source>
        <strain evidence="2 3">S61</strain>
    </source>
</reference>
<comment type="caution">
    <text evidence="2">The sequence shown here is derived from an EMBL/GenBank/DDBJ whole genome shotgun (WGS) entry which is preliminary data.</text>
</comment>
<keyword evidence="3" id="KW-1185">Reference proteome</keyword>
<protein>
    <submittedName>
        <fullName evidence="2">DUF2946 domain-containing protein</fullName>
    </submittedName>
</protein>
<dbReference type="Pfam" id="PF11162">
    <property type="entry name" value="DUF2946"/>
    <property type="match status" value="1"/>
</dbReference>
<feature type="transmembrane region" description="Helical" evidence="1">
    <location>
        <begin position="7"/>
        <end position="28"/>
    </location>
</feature>
<keyword evidence="1" id="KW-0812">Transmembrane</keyword>
<evidence type="ECO:0000313" key="3">
    <source>
        <dbReference type="Proteomes" id="UP000790096"/>
    </source>
</evidence>
<sequence length="135" mass="15058">MQRFAKFYRFAAQLAIFSIAMLFIAPIISKTLQHSTHPASAMQSMERMHTPPSDDCPMMSPSLASHAPAIDTKMLDDMACGYCQLLVHFPFLQLIILLALVIVYCPLRCLSILPPITRPLTGYWSSSQARAPPSF</sequence>
<dbReference type="Proteomes" id="UP000790096">
    <property type="component" value="Unassembled WGS sequence"/>
</dbReference>
<name>A0ABS5SVW6_9GAMM</name>
<gene>
    <name evidence="2" type="ORF">HH682_02790</name>
</gene>
<feature type="transmembrane region" description="Helical" evidence="1">
    <location>
        <begin position="85"/>
        <end position="107"/>
    </location>
</feature>
<dbReference type="RefSeq" id="WP_214236011.1">
    <property type="nucleotide sequence ID" value="NZ_JABBFR010000002.1"/>
</dbReference>
<keyword evidence="1" id="KW-0472">Membrane</keyword>
<accession>A0ABS5SVW6</accession>